<proteinExistence type="predicted"/>
<dbReference type="PANTHER" id="PTHR41324:SF1">
    <property type="entry name" value="DUF2232 DOMAIN-CONTAINING PROTEIN"/>
    <property type="match status" value="1"/>
</dbReference>
<comment type="caution">
    <text evidence="2">The sequence shown here is derived from an EMBL/GenBank/DDBJ whole genome shotgun (WGS) entry which is preliminary data.</text>
</comment>
<keyword evidence="1" id="KW-0472">Membrane</keyword>
<dbReference type="Pfam" id="PF09991">
    <property type="entry name" value="DUF2232"/>
    <property type="match status" value="1"/>
</dbReference>
<sequence>MKQTRIITEAAIFLAIYSVLLAFTLFIPIFSIVTMFFLASPFIILIMRHGLKATIPMLFGSLIISIFLGPILALPITLMFAGTGLIMGYFYLKRQPMLALTGGTIAFLISFVINYVVSIAFFGMDVFGELLEEMKTSMNQAFDLFSTFGQEVPADIIDEMNSQLELLSYILPSILVVSAFIFAIITHLTNRLILKRLKLDFGSLKPFKDWTLPKSMLWYYLAAIILGFLDLQEGSFMYIALLNMIFVLQLLLLLQGFSFIFYYRHVKQLSKGIPILVIITSMILPLLQDLIRILGIIDLGFDLRNRLKK</sequence>
<dbReference type="InterPro" id="IPR018710">
    <property type="entry name" value="DUF2232"/>
</dbReference>
<dbReference type="Proteomes" id="UP001225646">
    <property type="component" value="Unassembled WGS sequence"/>
</dbReference>
<name>A0ABT9VRU7_9BACI</name>
<feature type="transmembrane region" description="Helical" evidence="1">
    <location>
        <begin position="169"/>
        <end position="189"/>
    </location>
</feature>
<protein>
    <submittedName>
        <fullName evidence="2">Uncharacterized protein YybS (DUF2232 family)</fullName>
    </submittedName>
</protein>
<reference evidence="2 3" key="1">
    <citation type="submission" date="2023-07" db="EMBL/GenBank/DDBJ databases">
        <title>Genomic Encyclopedia of Type Strains, Phase IV (KMG-IV): sequencing the most valuable type-strain genomes for metagenomic binning, comparative biology and taxonomic classification.</title>
        <authorList>
            <person name="Goeker M."/>
        </authorList>
    </citation>
    <scope>NUCLEOTIDE SEQUENCE [LARGE SCALE GENOMIC DNA]</scope>
    <source>
        <strain evidence="2 3">DSM 19092</strain>
    </source>
</reference>
<feature type="transmembrane region" description="Helical" evidence="1">
    <location>
        <begin position="210"/>
        <end position="229"/>
    </location>
</feature>
<dbReference type="RefSeq" id="WP_052659382.1">
    <property type="nucleotide sequence ID" value="NZ_JAUSTR010000022.1"/>
</dbReference>
<dbReference type="EMBL" id="JAUSTR010000022">
    <property type="protein sequence ID" value="MDQ0163711.1"/>
    <property type="molecule type" value="Genomic_DNA"/>
</dbReference>
<feature type="transmembrane region" description="Helical" evidence="1">
    <location>
        <begin position="59"/>
        <end position="92"/>
    </location>
</feature>
<feature type="transmembrane region" description="Helical" evidence="1">
    <location>
        <begin position="12"/>
        <end position="39"/>
    </location>
</feature>
<evidence type="ECO:0000256" key="1">
    <source>
        <dbReference type="SAM" id="Phobius"/>
    </source>
</evidence>
<dbReference type="PANTHER" id="PTHR41324">
    <property type="entry name" value="MEMBRANE PROTEIN-RELATED"/>
    <property type="match status" value="1"/>
</dbReference>
<feature type="transmembrane region" description="Helical" evidence="1">
    <location>
        <begin position="275"/>
        <end position="297"/>
    </location>
</feature>
<evidence type="ECO:0000313" key="3">
    <source>
        <dbReference type="Proteomes" id="UP001225646"/>
    </source>
</evidence>
<feature type="transmembrane region" description="Helical" evidence="1">
    <location>
        <begin position="104"/>
        <end position="124"/>
    </location>
</feature>
<keyword evidence="3" id="KW-1185">Reference proteome</keyword>
<keyword evidence="1" id="KW-1133">Transmembrane helix</keyword>
<organism evidence="2 3">
    <name type="scientific">Aeribacillus alveayuensis</name>
    <dbReference type="NCBI Taxonomy" id="279215"/>
    <lineage>
        <taxon>Bacteria</taxon>
        <taxon>Bacillati</taxon>
        <taxon>Bacillota</taxon>
        <taxon>Bacilli</taxon>
        <taxon>Bacillales</taxon>
        <taxon>Bacillaceae</taxon>
        <taxon>Aeribacillus</taxon>
    </lineage>
</organism>
<keyword evidence="1" id="KW-0812">Transmembrane</keyword>
<accession>A0ABT9VRU7</accession>
<feature type="transmembrane region" description="Helical" evidence="1">
    <location>
        <begin position="235"/>
        <end position="263"/>
    </location>
</feature>
<gene>
    <name evidence="2" type="ORF">J2S06_002821</name>
</gene>
<evidence type="ECO:0000313" key="2">
    <source>
        <dbReference type="EMBL" id="MDQ0163711.1"/>
    </source>
</evidence>